<feature type="domain" description="Oligopeptidase A N-terminal" evidence="11">
    <location>
        <begin position="37"/>
        <end position="148"/>
    </location>
</feature>
<feature type="domain" description="Peptidase M3A/M3B catalytic" evidence="10">
    <location>
        <begin position="225"/>
        <end position="679"/>
    </location>
</feature>
<dbReference type="PANTHER" id="PTHR11804:SF84">
    <property type="entry name" value="SACCHAROLYSIN"/>
    <property type="match status" value="1"/>
</dbReference>
<dbReference type="GO" id="GO:0006518">
    <property type="term" value="P:peptide metabolic process"/>
    <property type="evidence" value="ECO:0007669"/>
    <property type="project" value="TreeGrafter"/>
</dbReference>
<accession>A0A1I2D7G6</accession>
<evidence type="ECO:0000256" key="2">
    <source>
        <dbReference type="ARBA" id="ARBA00022670"/>
    </source>
</evidence>
<keyword evidence="6 9" id="KW-0482">Metalloprotease</keyword>
<dbReference type="Proteomes" id="UP000199119">
    <property type="component" value="Unassembled WGS sequence"/>
</dbReference>
<dbReference type="FunFam" id="3.40.390.10:FF:000009">
    <property type="entry name" value="Oligopeptidase A"/>
    <property type="match status" value="1"/>
</dbReference>
<evidence type="ECO:0000259" key="10">
    <source>
        <dbReference type="Pfam" id="PF01432"/>
    </source>
</evidence>
<comment type="cofactor">
    <cofactor evidence="9">
        <name>Zn(2+)</name>
        <dbReference type="ChEBI" id="CHEBI:29105"/>
    </cofactor>
    <text evidence="9">Binds 1 zinc ion.</text>
</comment>
<evidence type="ECO:0000256" key="7">
    <source>
        <dbReference type="ARBA" id="ARBA00024603"/>
    </source>
</evidence>
<evidence type="ECO:0000256" key="5">
    <source>
        <dbReference type="ARBA" id="ARBA00022833"/>
    </source>
</evidence>
<dbReference type="AlphaFoldDB" id="A0A1I2D7G6"/>
<dbReference type="CDD" id="cd06456">
    <property type="entry name" value="M3A_DCP"/>
    <property type="match status" value="1"/>
</dbReference>
<dbReference type="Gene3D" id="1.10.1370.10">
    <property type="entry name" value="Neurolysin, domain 3"/>
    <property type="match status" value="1"/>
</dbReference>
<keyword evidence="5 9" id="KW-0862">Zinc</keyword>
<evidence type="ECO:0000313" key="13">
    <source>
        <dbReference type="Proteomes" id="UP000199119"/>
    </source>
</evidence>
<dbReference type="InterPro" id="IPR045666">
    <property type="entry name" value="OpdA_N"/>
</dbReference>
<organism evidence="12 13">
    <name type="scientific">Paracidovorax wautersii</name>
    <dbReference type="NCBI Taxonomy" id="1177982"/>
    <lineage>
        <taxon>Bacteria</taxon>
        <taxon>Pseudomonadati</taxon>
        <taxon>Pseudomonadota</taxon>
        <taxon>Betaproteobacteria</taxon>
        <taxon>Burkholderiales</taxon>
        <taxon>Comamonadaceae</taxon>
        <taxon>Paracidovorax</taxon>
    </lineage>
</organism>
<dbReference type="Pfam" id="PF01432">
    <property type="entry name" value="Peptidase_M3"/>
    <property type="match status" value="1"/>
</dbReference>
<dbReference type="STRING" id="1177982.SAMN04489711_10518"/>
<evidence type="ECO:0000256" key="4">
    <source>
        <dbReference type="ARBA" id="ARBA00022801"/>
    </source>
</evidence>
<dbReference type="InterPro" id="IPR045090">
    <property type="entry name" value="Pept_M3A_M3B"/>
</dbReference>
<dbReference type="OrthoDB" id="9773538at2"/>
<gene>
    <name evidence="12" type="ORF">SAMN04489711_10518</name>
</gene>
<sequence>MTQATPDTAQPAPCAGPGIAFTGIDPAGIPAAIGQRLDSARQALDELLRLPDMDWPTLERLLGVPNDQLSRDWLVVQHLAAVNDSPALRKAIGETMPKVVEFWTQLGASAPLHRLYERLDPATLTPAQARARTLALQGFELSGAHLAGPAQQRFAAIKARLAALSKQFSENALDATDGWHYLATEQEVAGLPQDTLQAAAAAARADGHEGQFKLSLKMPVYLAVMQFAEDRELRARLHRANSTRASDLAPPEQAQLDNTPVIDEILALRRELAAMLGFANYAELSLATKMANSPAEVQAFLRDLAARARPSALKDVAALRAFASESLDIEDPQPWDWAFISEKLKQARYRFSAQDLKPYFPFPTVLQGLFKLAEKLFGISIHATAADGWHPSVLPYRIERGGQTLGHFYLDPFVRPGKRGGAWMNGIVNRWKRPGESQPRLPVAVLICNFAEGVQGRPALLEHGDVVTLFHEFGHALHHLLTQVDTLDVAGIRGVEWDAVELPSQMMENFCWEWPVLQAITAHADTGEPLPEALYRKMLAAKNFQSGMQTLNQVERSLVDLRLHTDPAPQTVPTMQAVSREIAVLPQAPYVRYTHAFSHIFAGGYAAGYYSYQWAEVLSADAYAAFEEEAREPGVAERSTGERYLRSILEAGGSRPAIESFQAFRGRAPAIDALLRHRGMADAESATA</sequence>
<dbReference type="Gene3D" id="1.10.1370.40">
    <property type="match status" value="1"/>
</dbReference>
<protein>
    <recommendedName>
        <fullName evidence="8">oligopeptidase A</fullName>
        <ecNumber evidence="8">3.4.24.70</ecNumber>
    </recommendedName>
</protein>
<keyword evidence="13" id="KW-1185">Reference proteome</keyword>
<reference evidence="13" key="1">
    <citation type="submission" date="2016-10" db="EMBL/GenBank/DDBJ databases">
        <authorList>
            <person name="Varghese N."/>
            <person name="Submissions S."/>
        </authorList>
    </citation>
    <scope>NUCLEOTIDE SEQUENCE [LARGE SCALE GENOMIC DNA]</scope>
    <source>
        <strain evidence="13">DSM 27981</strain>
    </source>
</reference>
<dbReference type="EC" id="3.4.24.70" evidence="8"/>
<evidence type="ECO:0000259" key="11">
    <source>
        <dbReference type="Pfam" id="PF19310"/>
    </source>
</evidence>
<keyword evidence="2 9" id="KW-0645">Protease</keyword>
<dbReference type="Gene3D" id="3.40.390.10">
    <property type="entry name" value="Collagenase (Catalytic Domain)"/>
    <property type="match status" value="1"/>
</dbReference>
<dbReference type="GO" id="GO:0006508">
    <property type="term" value="P:proteolysis"/>
    <property type="evidence" value="ECO:0007669"/>
    <property type="project" value="UniProtKB-KW"/>
</dbReference>
<dbReference type="RefSeq" id="WP_092939275.1">
    <property type="nucleotide sequence ID" value="NZ_FONX01000005.1"/>
</dbReference>
<keyword evidence="4 9" id="KW-0378">Hydrolase</keyword>
<evidence type="ECO:0000256" key="1">
    <source>
        <dbReference type="ARBA" id="ARBA00006040"/>
    </source>
</evidence>
<name>A0A1I2D7G6_9BURK</name>
<dbReference type="GO" id="GO:0004222">
    <property type="term" value="F:metalloendopeptidase activity"/>
    <property type="evidence" value="ECO:0007669"/>
    <property type="project" value="UniProtKB-EC"/>
</dbReference>
<dbReference type="InterPro" id="IPR024077">
    <property type="entry name" value="Neurolysin/TOP_dom2"/>
</dbReference>
<dbReference type="InterPro" id="IPR034005">
    <property type="entry name" value="M3A_DCP"/>
</dbReference>
<dbReference type="SUPFAM" id="SSF55486">
    <property type="entry name" value="Metalloproteases ('zincins'), catalytic domain"/>
    <property type="match status" value="1"/>
</dbReference>
<evidence type="ECO:0000256" key="9">
    <source>
        <dbReference type="RuleBase" id="RU003435"/>
    </source>
</evidence>
<keyword evidence="3 9" id="KW-0479">Metal-binding</keyword>
<dbReference type="GO" id="GO:0046872">
    <property type="term" value="F:metal ion binding"/>
    <property type="evidence" value="ECO:0007669"/>
    <property type="project" value="UniProtKB-UniRule"/>
</dbReference>
<dbReference type="Pfam" id="PF19310">
    <property type="entry name" value="TOP_N"/>
    <property type="match status" value="1"/>
</dbReference>
<comment type="similarity">
    <text evidence="1 9">Belongs to the peptidase M3 family.</text>
</comment>
<evidence type="ECO:0000313" key="12">
    <source>
        <dbReference type="EMBL" id="SFE76445.1"/>
    </source>
</evidence>
<dbReference type="PANTHER" id="PTHR11804">
    <property type="entry name" value="PROTEASE M3 THIMET OLIGOPEPTIDASE-RELATED"/>
    <property type="match status" value="1"/>
</dbReference>
<dbReference type="InterPro" id="IPR001567">
    <property type="entry name" value="Pept_M3A_M3B_dom"/>
</dbReference>
<evidence type="ECO:0000256" key="3">
    <source>
        <dbReference type="ARBA" id="ARBA00022723"/>
    </source>
</evidence>
<evidence type="ECO:0000256" key="8">
    <source>
        <dbReference type="ARBA" id="ARBA00026100"/>
    </source>
</evidence>
<dbReference type="EMBL" id="FONX01000005">
    <property type="protein sequence ID" value="SFE76445.1"/>
    <property type="molecule type" value="Genomic_DNA"/>
</dbReference>
<dbReference type="InterPro" id="IPR024079">
    <property type="entry name" value="MetalloPept_cat_dom_sf"/>
</dbReference>
<proteinExistence type="inferred from homology"/>
<evidence type="ECO:0000256" key="6">
    <source>
        <dbReference type="ARBA" id="ARBA00023049"/>
    </source>
</evidence>
<comment type="catalytic activity">
    <reaction evidence="7">
        <text>Hydrolysis of oligopeptides, with broad specificity. Gly or Ala commonly occur as P1 or P1' residues, but more distant residues are also important, as is shown by the fact that Z-Gly-Pro-Gly-|-Gly-Pro-Ala is cleaved, but not Z-(Gly)(5).</text>
        <dbReference type="EC" id="3.4.24.70"/>
    </reaction>
</comment>
<dbReference type="GO" id="GO:0005829">
    <property type="term" value="C:cytosol"/>
    <property type="evidence" value="ECO:0007669"/>
    <property type="project" value="UniProtKB-ARBA"/>
</dbReference>